<sequence length="299" mass="34505">MNVPLALVDYDSSAENSDSKEENEVRKFSSGKRGRGQEEEEEENKELRRKKQVAKQDLPPLPSEFLELFTVERKKEIDDTNKHEGRIRTVPHVEGNWATHVFVEMKIDRGFDDIIQKIKNKAQNVISQEGRDFKIYSCIERDEDKRKIEEENLESKSPGENEIDILDSSSNYPSYTLYEAAATDDADTRSLHISLSRPIFLKYHQIKSFWEKIRNAIEHFVNDEKTRSFLALEVGKGYNEIPRFHASILWWSPGDTATALCDSIIAAAAAYGDKIREEIFIIDSIRCKIGNKEFTQNLL</sequence>
<evidence type="ECO:0000256" key="5">
    <source>
        <dbReference type="ARBA" id="ARBA00029543"/>
    </source>
</evidence>
<evidence type="ECO:0000313" key="8">
    <source>
        <dbReference type="EMBL" id="CAG8436543.1"/>
    </source>
</evidence>
<comment type="caution">
    <text evidence="8">The sequence shown here is derived from an EMBL/GenBank/DDBJ whole genome shotgun (WGS) entry which is preliminary data.</text>
</comment>
<protein>
    <recommendedName>
        <fullName evidence="5">U6 snRNA phosphodiesterase 1</fullName>
    </recommendedName>
    <alternativeName>
        <fullName evidence="6">3'-5' RNA exonuclease USB1</fullName>
    </alternativeName>
</protein>
<keyword evidence="3" id="KW-0456">Lyase</keyword>
<reference evidence="8" key="1">
    <citation type="submission" date="2021-06" db="EMBL/GenBank/DDBJ databases">
        <authorList>
            <person name="Kallberg Y."/>
            <person name="Tangrot J."/>
            <person name="Rosling A."/>
        </authorList>
    </citation>
    <scope>NUCLEOTIDE SEQUENCE</scope>
    <source>
        <strain evidence="8">MT106</strain>
    </source>
</reference>
<dbReference type="EMBL" id="CAJVPL010000034">
    <property type="protein sequence ID" value="CAG8436543.1"/>
    <property type="molecule type" value="Genomic_DNA"/>
</dbReference>
<organism evidence="8 9">
    <name type="scientific">Ambispora gerdemannii</name>
    <dbReference type="NCBI Taxonomy" id="144530"/>
    <lineage>
        <taxon>Eukaryota</taxon>
        <taxon>Fungi</taxon>
        <taxon>Fungi incertae sedis</taxon>
        <taxon>Mucoromycota</taxon>
        <taxon>Glomeromycotina</taxon>
        <taxon>Glomeromycetes</taxon>
        <taxon>Archaeosporales</taxon>
        <taxon>Ambisporaceae</taxon>
        <taxon>Ambispora</taxon>
    </lineage>
</organism>
<dbReference type="InterPro" id="IPR027521">
    <property type="entry name" value="Usb1"/>
</dbReference>
<keyword evidence="2" id="KW-0378">Hydrolase</keyword>
<dbReference type="GO" id="GO:0000175">
    <property type="term" value="F:3'-5'-RNA exonuclease activity"/>
    <property type="evidence" value="ECO:0007669"/>
    <property type="project" value="TreeGrafter"/>
</dbReference>
<dbReference type="GO" id="GO:0034477">
    <property type="term" value="P:U6 snRNA 3'-end processing"/>
    <property type="evidence" value="ECO:0007669"/>
    <property type="project" value="InterPro"/>
</dbReference>
<evidence type="ECO:0000313" key="9">
    <source>
        <dbReference type="Proteomes" id="UP000789831"/>
    </source>
</evidence>
<feature type="region of interest" description="Disordered" evidence="7">
    <location>
        <begin position="1"/>
        <end position="56"/>
    </location>
</feature>
<proteinExistence type="predicted"/>
<evidence type="ECO:0000256" key="3">
    <source>
        <dbReference type="ARBA" id="ARBA00023239"/>
    </source>
</evidence>
<name>A0A9N8UZ26_9GLOM</name>
<dbReference type="Proteomes" id="UP000789831">
    <property type="component" value="Unassembled WGS sequence"/>
</dbReference>
<dbReference type="PANTHER" id="PTHR13522">
    <property type="entry name" value="U6 SNRNA PHOSPHODIESTERASE 1"/>
    <property type="match status" value="1"/>
</dbReference>
<dbReference type="Gene3D" id="3.90.1140.10">
    <property type="entry name" value="Cyclic phosphodiesterase"/>
    <property type="match status" value="1"/>
</dbReference>
<evidence type="ECO:0000256" key="2">
    <source>
        <dbReference type="ARBA" id="ARBA00022801"/>
    </source>
</evidence>
<dbReference type="AlphaFoldDB" id="A0A9N8UZ26"/>
<keyword evidence="4" id="KW-0539">Nucleus</keyword>
<gene>
    <name evidence="8" type="ORF">AGERDE_LOCUS666</name>
</gene>
<keyword evidence="1" id="KW-0540">Nuclease</keyword>
<accession>A0A9N8UZ26</accession>
<evidence type="ECO:0000256" key="1">
    <source>
        <dbReference type="ARBA" id="ARBA00022722"/>
    </source>
</evidence>
<dbReference type="GO" id="GO:0016829">
    <property type="term" value="F:lyase activity"/>
    <property type="evidence" value="ECO:0007669"/>
    <property type="project" value="UniProtKB-KW"/>
</dbReference>
<dbReference type="OrthoDB" id="49151at2759"/>
<evidence type="ECO:0000256" key="6">
    <source>
        <dbReference type="ARBA" id="ARBA00030030"/>
    </source>
</evidence>
<dbReference type="PANTHER" id="PTHR13522:SF3">
    <property type="entry name" value="U6 SNRNA PHOSPHODIESTERASE 1"/>
    <property type="match status" value="1"/>
</dbReference>
<dbReference type="Pfam" id="PF09749">
    <property type="entry name" value="HVSL"/>
    <property type="match status" value="1"/>
</dbReference>
<keyword evidence="9" id="KW-1185">Reference proteome</keyword>
<feature type="compositionally biased region" description="Basic and acidic residues" evidence="7">
    <location>
        <begin position="17"/>
        <end position="27"/>
    </location>
</feature>
<dbReference type="GO" id="GO:0005634">
    <property type="term" value="C:nucleus"/>
    <property type="evidence" value="ECO:0007669"/>
    <property type="project" value="TreeGrafter"/>
</dbReference>
<evidence type="ECO:0000256" key="7">
    <source>
        <dbReference type="SAM" id="MobiDB-lite"/>
    </source>
</evidence>
<evidence type="ECO:0000256" key="4">
    <source>
        <dbReference type="ARBA" id="ARBA00023242"/>
    </source>
</evidence>